<dbReference type="Gene3D" id="1.10.10.1400">
    <property type="entry name" value="Terminase, small subunit, N-terminal DNA-binding domain, HTH motif"/>
    <property type="match status" value="1"/>
</dbReference>
<protein>
    <submittedName>
        <fullName evidence="1">Terminase small subunit</fullName>
    </submittedName>
</protein>
<dbReference type="RefSeq" id="WP_055671075.1">
    <property type="nucleotide sequence ID" value="NZ_CXWD01000004.1"/>
</dbReference>
<evidence type="ECO:0000313" key="2">
    <source>
        <dbReference type="Proteomes" id="UP000053235"/>
    </source>
</evidence>
<proteinExistence type="predicted"/>
<evidence type="ECO:0000313" key="1">
    <source>
        <dbReference type="EMBL" id="CTQ67157.1"/>
    </source>
</evidence>
<reference evidence="2" key="1">
    <citation type="submission" date="2015-07" db="EMBL/GenBank/DDBJ databases">
        <authorList>
            <person name="Rodrigo-Torres Lidia"/>
            <person name="Arahal R.David."/>
        </authorList>
    </citation>
    <scope>NUCLEOTIDE SEQUENCE [LARGE SCALE GENOMIC DNA]</scope>
    <source>
        <strain evidence="2">CECT 5112</strain>
    </source>
</reference>
<dbReference type="OrthoDB" id="8402166at2"/>
<dbReference type="STRING" id="388408.LAX5112_01239"/>
<keyword evidence="2" id="KW-1185">Reference proteome</keyword>
<sequence>MADKALTIKQELFCLAYLKEGNASEAYRQAYDCENMKDTTIHRKAKDLLDNGKIRARVDQLNAEAVKMAVLNRSWVISRLMKVVEIGLNEDGSPAQVKQSKRKGDEAKSTEATQFNLAAATKALETLGKLRELRLFVDSKEHSGPGGGPIPTIDVNKLKGMSDKELDLLERALVQIGIVDGDPGRESQPEN</sequence>
<dbReference type="Pfam" id="PF03592">
    <property type="entry name" value="Terminase_2"/>
    <property type="match status" value="1"/>
</dbReference>
<gene>
    <name evidence="1" type="ORF">LAX5112_01239</name>
</gene>
<dbReference type="AlphaFoldDB" id="A0A0M6ZXZ0"/>
<accession>A0A0M6ZXZ0</accession>
<dbReference type="Proteomes" id="UP000053235">
    <property type="component" value="Unassembled WGS sequence"/>
</dbReference>
<organism evidence="1 2">
    <name type="scientific">Roseibium alexandrii</name>
    <dbReference type="NCBI Taxonomy" id="388408"/>
    <lineage>
        <taxon>Bacteria</taxon>
        <taxon>Pseudomonadati</taxon>
        <taxon>Pseudomonadota</taxon>
        <taxon>Alphaproteobacteria</taxon>
        <taxon>Hyphomicrobiales</taxon>
        <taxon>Stappiaceae</taxon>
        <taxon>Roseibium</taxon>
    </lineage>
</organism>
<dbReference type="EMBL" id="CXWD01000004">
    <property type="protein sequence ID" value="CTQ67157.1"/>
    <property type="molecule type" value="Genomic_DNA"/>
</dbReference>
<dbReference type="InterPro" id="IPR005335">
    <property type="entry name" value="Terminase_ssu"/>
</dbReference>
<dbReference type="InterPro" id="IPR038713">
    <property type="entry name" value="Terminase_Gp1_N_sf"/>
</dbReference>
<name>A0A0M6ZXZ0_9HYPH</name>
<dbReference type="GO" id="GO:0051276">
    <property type="term" value="P:chromosome organization"/>
    <property type="evidence" value="ECO:0007669"/>
    <property type="project" value="InterPro"/>
</dbReference>